<dbReference type="InterPro" id="IPR032466">
    <property type="entry name" value="Metal_Hydrolase"/>
</dbReference>
<evidence type="ECO:0000313" key="4">
    <source>
        <dbReference type="Proteomes" id="UP000249842"/>
    </source>
</evidence>
<sequence>MRRIAALCAMAAGLLAASASQAQTPDPTTIAVVGAKLYAMDGRGAVDNATIVVRDGKIAAVGPGLAAPAGARVIDAKGRIVTPGLMNAGTQLGLVEINSVPDTADQSVSSGPLGAAFDVEYALNPNSVLLPRARADGLTRVGSYPGGSASAPFAGAAAALRLSEGADILDRPRAAMMINIGGMAAVRTGGSRSAAWILLRNALTEARRFPRLSAHPGPRDQLLNHLDAEALQPVLAGRMPLGIVTARESDLRQAIRLAEDYHVKVVIFGGAEAWRVADLLASHRIPVVINPFDDLPWTFDEIGARLDNAAILQRAGVTVAFSVPGIEFNHNAGTGVREAAGLAVANGLPWIEALKALTVNPAAIWGVGDHYGALTAGKDADLVIWDGDPLEPSSAPTTVLVRGRPVSLITRQDELARRYAPARRADPWPAGYR</sequence>
<evidence type="ECO:0000256" key="1">
    <source>
        <dbReference type="SAM" id="SignalP"/>
    </source>
</evidence>
<dbReference type="AlphaFoldDB" id="A0A328AYN1"/>
<proteinExistence type="predicted"/>
<feature type="chain" id="PRO_5016360068" evidence="1">
    <location>
        <begin position="23"/>
        <end position="433"/>
    </location>
</feature>
<keyword evidence="1" id="KW-0732">Signal</keyword>
<dbReference type="PANTHER" id="PTHR43135">
    <property type="entry name" value="ALPHA-D-RIBOSE 1-METHYLPHOSPHONATE 5-TRIPHOSPHATE DIPHOSPHATASE"/>
    <property type="match status" value="1"/>
</dbReference>
<dbReference type="Pfam" id="PF01979">
    <property type="entry name" value="Amidohydro_1"/>
    <property type="match status" value="1"/>
</dbReference>
<keyword evidence="3" id="KW-0378">Hydrolase</keyword>
<organism evidence="3 4">
    <name type="scientific">Phenylobacterium hankyongense</name>
    <dbReference type="NCBI Taxonomy" id="1813876"/>
    <lineage>
        <taxon>Bacteria</taxon>
        <taxon>Pseudomonadati</taxon>
        <taxon>Pseudomonadota</taxon>
        <taxon>Alphaproteobacteria</taxon>
        <taxon>Caulobacterales</taxon>
        <taxon>Caulobacteraceae</taxon>
        <taxon>Phenylobacterium</taxon>
    </lineage>
</organism>
<dbReference type="InterPro" id="IPR051781">
    <property type="entry name" value="Metallo-dep_Hydrolase"/>
</dbReference>
<gene>
    <name evidence="3" type="ORF">DJ021_10610</name>
</gene>
<name>A0A328AYN1_9CAUL</name>
<evidence type="ECO:0000313" key="3">
    <source>
        <dbReference type="EMBL" id="RAK60220.1"/>
    </source>
</evidence>
<protein>
    <submittedName>
        <fullName evidence="3">Amidohydrolase</fullName>
    </submittedName>
</protein>
<dbReference type="RefSeq" id="WP_111457513.1">
    <property type="nucleotide sequence ID" value="NZ_QFYP01000001.1"/>
</dbReference>
<accession>A0A328AYN1</accession>
<dbReference type="SUPFAM" id="SSF51338">
    <property type="entry name" value="Composite domain of metallo-dependent hydrolases"/>
    <property type="match status" value="1"/>
</dbReference>
<dbReference type="SUPFAM" id="SSF51556">
    <property type="entry name" value="Metallo-dependent hydrolases"/>
    <property type="match status" value="1"/>
</dbReference>
<dbReference type="Gene3D" id="3.20.20.140">
    <property type="entry name" value="Metal-dependent hydrolases"/>
    <property type="match status" value="1"/>
</dbReference>
<comment type="caution">
    <text evidence="3">The sequence shown here is derived from an EMBL/GenBank/DDBJ whole genome shotgun (WGS) entry which is preliminary data.</text>
</comment>
<dbReference type="EMBL" id="QFYP01000001">
    <property type="protein sequence ID" value="RAK60220.1"/>
    <property type="molecule type" value="Genomic_DNA"/>
</dbReference>
<feature type="signal peptide" evidence="1">
    <location>
        <begin position="1"/>
        <end position="22"/>
    </location>
</feature>
<reference evidence="4" key="1">
    <citation type="submission" date="2018-05" db="EMBL/GenBank/DDBJ databases">
        <authorList>
            <person name="Li X."/>
        </authorList>
    </citation>
    <scope>NUCLEOTIDE SEQUENCE [LARGE SCALE GENOMIC DNA]</scope>
    <source>
        <strain evidence="4">HKS-05</strain>
    </source>
</reference>
<dbReference type="InterPro" id="IPR006680">
    <property type="entry name" value="Amidohydro-rel"/>
</dbReference>
<feature type="domain" description="Amidohydrolase-related" evidence="2">
    <location>
        <begin position="311"/>
        <end position="403"/>
    </location>
</feature>
<dbReference type="PANTHER" id="PTHR43135:SF3">
    <property type="entry name" value="ALPHA-D-RIBOSE 1-METHYLPHOSPHONATE 5-TRIPHOSPHATE DIPHOSPHATASE"/>
    <property type="match status" value="1"/>
</dbReference>
<evidence type="ECO:0000259" key="2">
    <source>
        <dbReference type="Pfam" id="PF01979"/>
    </source>
</evidence>
<dbReference type="Gene3D" id="2.30.40.10">
    <property type="entry name" value="Urease, subunit C, domain 1"/>
    <property type="match status" value="1"/>
</dbReference>
<dbReference type="OrthoDB" id="9802793at2"/>
<dbReference type="GO" id="GO:0016810">
    <property type="term" value="F:hydrolase activity, acting on carbon-nitrogen (but not peptide) bonds"/>
    <property type="evidence" value="ECO:0007669"/>
    <property type="project" value="InterPro"/>
</dbReference>
<dbReference type="InterPro" id="IPR011059">
    <property type="entry name" value="Metal-dep_hydrolase_composite"/>
</dbReference>
<keyword evidence="4" id="KW-1185">Reference proteome</keyword>
<dbReference type="Proteomes" id="UP000249842">
    <property type="component" value="Unassembled WGS sequence"/>
</dbReference>